<dbReference type="SUPFAM" id="SSF50249">
    <property type="entry name" value="Nucleic acid-binding proteins"/>
    <property type="match status" value="1"/>
</dbReference>
<comment type="caution">
    <text evidence="2">Lacks conserved residue(s) required for the propagation of feature annotation.</text>
</comment>
<dbReference type="PANTHER" id="PTHR10302:SF27">
    <property type="entry name" value="SINGLE-STRANDED DNA-BINDING PROTEIN"/>
    <property type="match status" value="1"/>
</dbReference>
<comment type="caution">
    <text evidence="5">The sequence shown here is derived from an EMBL/GenBank/DDBJ whole genome shotgun (WGS) entry which is preliminary data.</text>
</comment>
<dbReference type="InterPro" id="IPR012340">
    <property type="entry name" value="NA-bd_OB-fold"/>
</dbReference>
<keyword evidence="1 2" id="KW-0238">DNA-binding</keyword>
<organism evidence="5 6">
    <name type="scientific">candidate division WWE3 bacterium CG08_land_8_20_14_0_20_43_13</name>
    <dbReference type="NCBI Taxonomy" id="1975087"/>
    <lineage>
        <taxon>Bacteria</taxon>
        <taxon>Katanobacteria</taxon>
    </lineage>
</organism>
<reference evidence="6" key="1">
    <citation type="submission" date="2017-09" db="EMBL/GenBank/DDBJ databases">
        <title>Depth-based differentiation of microbial function through sediment-hosted aquifers and enrichment of novel symbionts in the deep terrestrial subsurface.</title>
        <authorList>
            <person name="Probst A.J."/>
            <person name="Ladd B."/>
            <person name="Jarett J.K."/>
            <person name="Geller-Mcgrath D.E."/>
            <person name="Sieber C.M.K."/>
            <person name="Emerson J.B."/>
            <person name="Anantharaman K."/>
            <person name="Thomas B.C."/>
            <person name="Malmstrom R."/>
            <person name="Stieglmeier M."/>
            <person name="Klingl A."/>
            <person name="Woyke T."/>
            <person name="Ryan C.M."/>
            <person name="Banfield J.F."/>
        </authorList>
    </citation>
    <scope>NUCLEOTIDE SEQUENCE [LARGE SCALE GENOMIC DNA]</scope>
</reference>
<evidence type="ECO:0000256" key="3">
    <source>
        <dbReference type="PIRNR" id="PIRNR002070"/>
    </source>
</evidence>
<dbReference type="InterPro" id="IPR011344">
    <property type="entry name" value="ssDNA-bd"/>
</dbReference>
<dbReference type="GO" id="GO:0006260">
    <property type="term" value="P:DNA replication"/>
    <property type="evidence" value="ECO:0007669"/>
    <property type="project" value="InterPro"/>
</dbReference>
<dbReference type="NCBIfam" id="TIGR00621">
    <property type="entry name" value="ssb"/>
    <property type="match status" value="1"/>
</dbReference>
<feature type="compositionally biased region" description="Polar residues" evidence="4">
    <location>
        <begin position="138"/>
        <end position="151"/>
    </location>
</feature>
<dbReference type="AlphaFoldDB" id="A0A2H0X7V4"/>
<dbReference type="CDD" id="cd04496">
    <property type="entry name" value="SSB_OBF"/>
    <property type="match status" value="1"/>
</dbReference>
<proteinExistence type="inferred from homology"/>
<dbReference type="Proteomes" id="UP000231414">
    <property type="component" value="Unassembled WGS sequence"/>
</dbReference>
<accession>A0A2H0X7V4</accession>
<feature type="compositionally biased region" description="Low complexity" evidence="4">
    <location>
        <begin position="120"/>
        <end position="133"/>
    </location>
</feature>
<evidence type="ECO:0000313" key="6">
    <source>
        <dbReference type="Proteomes" id="UP000231414"/>
    </source>
</evidence>
<dbReference type="InterPro" id="IPR000424">
    <property type="entry name" value="Primosome_PriB/ssb"/>
</dbReference>
<name>A0A2H0X7V4_UNCKA</name>
<protein>
    <recommendedName>
        <fullName evidence="2 3">Single-stranded DNA-binding protein</fullName>
        <shortName evidence="2">SSB</shortName>
    </recommendedName>
</protein>
<sequence>MSARSLNLVQLIGNLTRDPELRYTPKGAAVCDFGVATNRSWVTAEGGAQEESEFHNVVAWGKLAELCSQLLRKGRKVYIQGRLRTRSWEDASGQKHWKTEIVADEMIILDSKRVEDYGGETPSVKPSEPSPSEEIGDITTSEDITSDQVPF</sequence>
<evidence type="ECO:0000256" key="4">
    <source>
        <dbReference type="SAM" id="MobiDB-lite"/>
    </source>
</evidence>
<comment type="subunit">
    <text evidence="2">Homotetramer.</text>
</comment>
<dbReference type="GO" id="GO:0003697">
    <property type="term" value="F:single-stranded DNA binding"/>
    <property type="evidence" value="ECO:0007669"/>
    <property type="project" value="UniProtKB-UniRule"/>
</dbReference>
<gene>
    <name evidence="5" type="ORF">COT52_00925</name>
</gene>
<dbReference type="EMBL" id="PEYW01000010">
    <property type="protein sequence ID" value="PIS20982.1"/>
    <property type="molecule type" value="Genomic_DNA"/>
</dbReference>
<feature type="region of interest" description="Disordered" evidence="4">
    <location>
        <begin position="115"/>
        <end position="151"/>
    </location>
</feature>
<dbReference type="PIRSF" id="PIRSF002070">
    <property type="entry name" value="SSB"/>
    <property type="match status" value="1"/>
</dbReference>
<dbReference type="PROSITE" id="PS50935">
    <property type="entry name" value="SSB"/>
    <property type="match status" value="1"/>
</dbReference>
<dbReference type="Pfam" id="PF00436">
    <property type="entry name" value="SSB"/>
    <property type="match status" value="1"/>
</dbReference>
<evidence type="ECO:0000313" key="5">
    <source>
        <dbReference type="EMBL" id="PIS20982.1"/>
    </source>
</evidence>
<dbReference type="Gene3D" id="2.40.50.140">
    <property type="entry name" value="Nucleic acid-binding proteins"/>
    <property type="match status" value="1"/>
</dbReference>
<dbReference type="PANTHER" id="PTHR10302">
    <property type="entry name" value="SINGLE-STRANDED DNA-BINDING PROTEIN"/>
    <property type="match status" value="1"/>
</dbReference>
<evidence type="ECO:0000256" key="2">
    <source>
        <dbReference type="HAMAP-Rule" id="MF_00984"/>
    </source>
</evidence>
<evidence type="ECO:0000256" key="1">
    <source>
        <dbReference type="ARBA" id="ARBA00023125"/>
    </source>
</evidence>
<dbReference type="HAMAP" id="MF_00984">
    <property type="entry name" value="SSB"/>
    <property type="match status" value="1"/>
</dbReference>
<dbReference type="GO" id="GO:0009295">
    <property type="term" value="C:nucleoid"/>
    <property type="evidence" value="ECO:0007669"/>
    <property type="project" value="TreeGrafter"/>
</dbReference>